<keyword evidence="3" id="KW-1185">Reference proteome</keyword>
<dbReference type="Gene3D" id="3.30.565.10">
    <property type="entry name" value="Histidine kinase-like ATPase, C-terminal domain"/>
    <property type="match status" value="1"/>
</dbReference>
<dbReference type="EMBL" id="JAMZFW010000027">
    <property type="protein sequence ID" value="MCP1103456.1"/>
    <property type="molecule type" value="Genomic_DNA"/>
</dbReference>
<sequence length="458" mass="53197">MSSKRYSRQLLVISIICYALIVWLIISSVVNFREKYRGEERSYISNLQENILECVYSDDMAKELDQLVAQYAIEVMIYDENDNKIYGTLDLEAGTKLHGIVNDNAKVLEKSEKVEINGKQCRLWYVIYQIPFVKIMEGFLFEINVVVVVVYLIFLVLIIWFEFRLLIPLQRIAKSIEKAENNEIDDGHSENHSDVLNARLTNFFLKQRKTLSAVRTKNTVLEMDLALEREHLENTIQLSRALVHDLKSPIYNVKTDNEIQLETEQDKHKRAMLKRNIDISVEILTEINGILKVLREDVYSLDKTVEKIDGVKVVYATQKHHVAEMRRKKMSFFFEGAEEEWFSQNKVGVQLLFHNIFSNMVLYSLEESSIEVTMERRGNQIVILSYNNTDEKNIQRIQIGMKYDMVSEAYVSDSGNVHSSGNGLYLIRQLAKYLGGECSYRFDDHTVITELILPDKGC</sequence>
<dbReference type="RefSeq" id="WP_262067228.1">
    <property type="nucleotide sequence ID" value="NZ_JAMXOD010000027.1"/>
</dbReference>
<keyword evidence="1" id="KW-1133">Transmembrane helix</keyword>
<name>A0ABT1EC89_9FIRM</name>
<reference evidence="2 3" key="1">
    <citation type="journal article" date="2022" name="Genome Biol. Evol.">
        <title>Host diet, physiology and behaviors set the stage for Lachnospiraceae cladogenesis.</title>
        <authorList>
            <person name="Vera-Ponce De Leon A."/>
            <person name="Schneider M."/>
            <person name="Jahnes B.C."/>
            <person name="Sadowski V."/>
            <person name="Camuy-Velez L.A."/>
            <person name="Duan J."/>
            <person name="Sabree Z.L."/>
        </authorList>
    </citation>
    <scope>NUCLEOTIDE SEQUENCE [LARGE SCALE GENOMIC DNA]</scope>
    <source>
        <strain evidence="2 3">PAL113</strain>
    </source>
</reference>
<comment type="caution">
    <text evidence="2">The sequence shown here is derived from an EMBL/GenBank/DDBJ whole genome shotgun (WGS) entry which is preliminary data.</text>
</comment>
<dbReference type="InterPro" id="IPR036890">
    <property type="entry name" value="HATPase_C_sf"/>
</dbReference>
<organism evidence="2 3">
    <name type="scientific">Aequitasia blattaphilus</name>
    <dbReference type="NCBI Taxonomy" id="2949332"/>
    <lineage>
        <taxon>Bacteria</taxon>
        <taxon>Bacillati</taxon>
        <taxon>Bacillota</taxon>
        <taxon>Clostridia</taxon>
        <taxon>Lachnospirales</taxon>
        <taxon>Lachnospiraceae</taxon>
        <taxon>Aequitasia</taxon>
    </lineage>
</organism>
<proteinExistence type="predicted"/>
<feature type="transmembrane region" description="Helical" evidence="1">
    <location>
        <begin position="12"/>
        <end position="32"/>
    </location>
</feature>
<gene>
    <name evidence="2" type="ORF">NK125_13695</name>
</gene>
<evidence type="ECO:0000313" key="2">
    <source>
        <dbReference type="EMBL" id="MCP1103456.1"/>
    </source>
</evidence>
<evidence type="ECO:0008006" key="4">
    <source>
        <dbReference type="Google" id="ProtNLM"/>
    </source>
</evidence>
<accession>A0ABT1EC89</accession>
<keyword evidence="1" id="KW-0472">Membrane</keyword>
<keyword evidence="1" id="KW-0812">Transmembrane</keyword>
<feature type="transmembrane region" description="Helical" evidence="1">
    <location>
        <begin position="139"/>
        <end position="161"/>
    </location>
</feature>
<dbReference type="SUPFAM" id="SSF55874">
    <property type="entry name" value="ATPase domain of HSP90 chaperone/DNA topoisomerase II/histidine kinase"/>
    <property type="match status" value="1"/>
</dbReference>
<evidence type="ECO:0000256" key="1">
    <source>
        <dbReference type="SAM" id="Phobius"/>
    </source>
</evidence>
<dbReference type="Proteomes" id="UP001523566">
    <property type="component" value="Unassembled WGS sequence"/>
</dbReference>
<protein>
    <recommendedName>
        <fullName evidence="4">Histidine kinase domain-containing protein</fullName>
    </recommendedName>
</protein>
<evidence type="ECO:0000313" key="3">
    <source>
        <dbReference type="Proteomes" id="UP001523566"/>
    </source>
</evidence>